<dbReference type="SUPFAM" id="SSF56601">
    <property type="entry name" value="beta-lactamase/transpeptidase-like"/>
    <property type="match status" value="1"/>
</dbReference>
<dbReference type="AlphaFoldDB" id="A0A518CLH5"/>
<dbReference type="Proteomes" id="UP000317178">
    <property type="component" value="Chromosome"/>
</dbReference>
<dbReference type="InterPro" id="IPR012338">
    <property type="entry name" value="Beta-lactam/transpept-like"/>
</dbReference>
<organism evidence="2 3">
    <name type="scientific">Polystyrenella longa</name>
    <dbReference type="NCBI Taxonomy" id="2528007"/>
    <lineage>
        <taxon>Bacteria</taxon>
        <taxon>Pseudomonadati</taxon>
        <taxon>Planctomycetota</taxon>
        <taxon>Planctomycetia</taxon>
        <taxon>Planctomycetales</taxon>
        <taxon>Planctomycetaceae</taxon>
        <taxon>Polystyrenella</taxon>
    </lineage>
</organism>
<name>A0A518CLH5_9PLAN</name>
<feature type="domain" description="Beta-lactamase-related" evidence="1">
    <location>
        <begin position="196"/>
        <end position="476"/>
    </location>
</feature>
<protein>
    <submittedName>
        <fullName evidence="2">Beta-lactamase</fullName>
    </submittedName>
</protein>
<dbReference type="KEGG" id="plon:Pla110_18070"/>
<gene>
    <name evidence="2" type="ORF">Pla110_18070</name>
</gene>
<dbReference type="EMBL" id="CP036281">
    <property type="protein sequence ID" value="QDU80085.1"/>
    <property type="molecule type" value="Genomic_DNA"/>
</dbReference>
<dbReference type="InterPro" id="IPR001466">
    <property type="entry name" value="Beta-lactam-related"/>
</dbReference>
<sequence length="501" mass="56248">MKHLCGLTHKSEPIMKYHRLIFSSLTLTAIVLSLVTQPITLTAAEPENKLAAEEKAREENLEFRAAICAHHLCSGLWVVGRDYQRTPEEVIEQDIAPFPNFGWSPDFEYQVDESRHLVTVTAPGAPPRSARYTGDQGSSILPPGTEDVFFDPVKVPRHIPDAADLPWPMGDAGARESVAGVDYEAVEDALDWAMEQKEQNTRAFVVAYQGKIIGERYAPGWTKETPQISWSQGKSITSTLIGILIQRGLIELDQPAPIKEWQNADDPRRQIRIRDLIQMSSGLDFSNLGFKGSKTLISSNDHMRVYFDSLNVLEHAVNHPLEVPPGTRYSYLNSDPLSLGRIIRDVVEEQGEDYLTFPQRALFDRIGIRSAVLETDAWGNFILSGYDYLSARDWIRFGLLYLNDGVWQGERILPEGWAKFAATPAPADDKQNYGGMFWLNLPERMKHVPKDAYWAAGFMGQVTIIIPSRDLVVVRMGPSPVNVYPYLDEVIGPILDALPED</sequence>
<dbReference type="PANTHER" id="PTHR43283:SF7">
    <property type="entry name" value="BETA-LACTAMASE-RELATED DOMAIN-CONTAINING PROTEIN"/>
    <property type="match status" value="1"/>
</dbReference>
<evidence type="ECO:0000313" key="2">
    <source>
        <dbReference type="EMBL" id="QDU80085.1"/>
    </source>
</evidence>
<dbReference type="Gene3D" id="3.40.710.10">
    <property type="entry name" value="DD-peptidase/beta-lactamase superfamily"/>
    <property type="match status" value="1"/>
</dbReference>
<dbReference type="Pfam" id="PF00144">
    <property type="entry name" value="Beta-lactamase"/>
    <property type="match status" value="1"/>
</dbReference>
<evidence type="ECO:0000259" key="1">
    <source>
        <dbReference type="Pfam" id="PF00144"/>
    </source>
</evidence>
<evidence type="ECO:0000313" key="3">
    <source>
        <dbReference type="Proteomes" id="UP000317178"/>
    </source>
</evidence>
<keyword evidence="3" id="KW-1185">Reference proteome</keyword>
<accession>A0A518CLH5</accession>
<reference evidence="2 3" key="1">
    <citation type="submission" date="2019-02" db="EMBL/GenBank/DDBJ databases">
        <title>Deep-cultivation of Planctomycetes and their phenomic and genomic characterization uncovers novel biology.</title>
        <authorList>
            <person name="Wiegand S."/>
            <person name="Jogler M."/>
            <person name="Boedeker C."/>
            <person name="Pinto D."/>
            <person name="Vollmers J."/>
            <person name="Rivas-Marin E."/>
            <person name="Kohn T."/>
            <person name="Peeters S.H."/>
            <person name="Heuer A."/>
            <person name="Rast P."/>
            <person name="Oberbeckmann S."/>
            <person name="Bunk B."/>
            <person name="Jeske O."/>
            <person name="Meyerdierks A."/>
            <person name="Storesund J.E."/>
            <person name="Kallscheuer N."/>
            <person name="Luecker S."/>
            <person name="Lage O.M."/>
            <person name="Pohl T."/>
            <person name="Merkel B.J."/>
            <person name="Hornburger P."/>
            <person name="Mueller R.-W."/>
            <person name="Bruemmer F."/>
            <person name="Labrenz M."/>
            <person name="Spormann A.M."/>
            <person name="Op den Camp H."/>
            <person name="Overmann J."/>
            <person name="Amann R."/>
            <person name="Jetten M.S.M."/>
            <person name="Mascher T."/>
            <person name="Medema M.H."/>
            <person name="Devos D.P."/>
            <person name="Kaster A.-K."/>
            <person name="Ovreas L."/>
            <person name="Rohde M."/>
            <person name="Galperin M.Y."/>
            <person name="Jogler C."/>
        </authorList>
    </citation>
    <scope>NUCLEOTIDE SEQUENCE [LARGE SCALE GENOMIC DNA]</scope>
    <source>
        <strain evidence="2 3">Pla110</strain>
    </source>
</reference>
<proteinExistence type="predicted"/>
<dbReference type="InterPro" id="IPR050789">
    <property type="entry name" value="Diverse_Enzym_Activities"/>
</dbReference>
<dbReference type="PANTHER" id="PTHR43283">
    <property type="entry name" value="BETA-LACTAMASE-RELATED"/>
    <property type="match status" value="1"/>
</dbReference>